<protein>
    <submittedName>
        <fullName evidence="1">PrfB protein</fullName>
    </submittedName>
</protein>
<organism evidence="1 2">
    <name type="scientific">Symbiodinium pilosum</name>
    <name type="common">Dinoflagellate</name>
    <dbReference type="NCBI Taxonomy" id="2952"/>
    <lineage>
        <taxon>Eukaryota</taxon>
        <taxon>Sar</taxon>
        <taxon>Alveolata</taxon>
        <taxon>Dinophyceae</taxon>
        <taxon>Suessiales</taxon>
        <taxon>Symbiodiniaceae</taxon>
        <taxon>Symbiodinium</taxon>
    </lineage>
</organism>
<comment type="caution">
    <text evidence="1">The sequence shown here is derived from an EMBL/GenBank/DDBJ whole genome shotgun (WGS) entry which is preliminary data.</text>
</comment>
<evidence type="ECO:0000313" key="2">
    <source>
        <dbReference type="Proteomes" id="UP000649617"/>
    </source>
</evidence>
<accession>A0A812JEI1</accession>
<reference evidence="1" key="1">
    <citation type="submission" date="2021-02" db="EMBL/GenBank/DDBJ databases">
        <authorList>
            <person name="Dougan E. K."/>
            <person name="Rhodes N."/>
            <person name="Thang M."/>
            <person name="Chan C."/>
        </authorList>
    </citation>
    <scope>NUCLEOTIDE SEQUENCE</scope>
</reference>
<keyword evidence="2" id="KW-1185">Reference proteome</keyword>
<evidence type="ECO:0000313" key="1">
    <source>
        <dbReference type="EMBL" id="CAE7207184.1"/>
    </source>
</evidence>
<dbReference type="AlphaFoldDB" id="A0A812JEI1"/>
<gene>
    <name evidence="1" type="primary">prfB</name>
    <name evidence="1" type="ORF">SPIL2461_LOCUS2043</name>
</gene>
<dbReference type="OrthoDB" id="2019491at2759"/>
<sequence>MTFTDDSNAEGGESSWIVGPELLSLHFRQPLVRCGRFLRAPGATMHRRGTPATSATKLEPGEVTAWQLKQELADLQRRSEVILARSGLGTPEFEAEAERIRAESTKADLWDDPGTAWGAWKLGLGLGV</sequence>
<dbReference type="Proteomes" id="UP000649617">
    <property type="component" value="Unassembled WGS sequence"/>
</dbReference>
<proteinExistence type="predicted"/>
<dbReference type="EMBL" id="CAJNIZ010002180">
    <property type="protein sequence ID" value="CAE7207184.1"/>
    <property type="molecule type" value="Genomic_DNA"/>
</dbReference>
<name>A0A812JEI1_SYMPI</name>